<dbReference type="EMBL" id="DP000238">
    <property type="protein sequence ID" value="ABK78386.1"/>
    <property type="molecule type" value="Genomic_DNA"/>
</dbReference>
<dbReference type="KEGG" id="csy:CENSYa_1776"/>
<dbReference type="Gene3D" id="3.40.50.150">
    <property type="entry name" value="Vaccinia Virus protein VP39"/>
    <property type="match status" value="1"/>
</dbReference>
<evidence type="ECO:0000313" key="1">
    <source>
        <dbReference type="EMBL" id="ABK78386.1"/>
    </source>
</evidence>
<dbReference type="AlphaFoldDB" id="A0RYG9"/>
<dbReference type="STRING" id="414004.CENSYa_1776"/>
<organism evidence="1 2">
    <name type="scientific">Cenarchaeum symbiosum (strain A)</name>
    <dbReference type="NCBI Taxonomy" id="414004"/>
    <lineage>
        <taxon>Archaea</taxon>
        <taxon>Nitrososphaerota</taxon>
        <taxon>Candidatus Cenarchaeales</taxon>
        <taxon>Candidatus Cenarchaeaceae</taxon>
        <taxon>Candidatus Cenarchaeum</taxon>
    </lineage>
</organism>
<dbReference type="HOGENOM" id="CLU_808617_0_0_2"/>
<evidence type="ECO:0000313" key="2">
    <source>
        <dbReference type="Proteomes" id="UP000000758"/>
    </source>
</evidence>
<dbReference type="GO" id="GO:0032259">
    <property type="term" value="P:methylation"/>
    <property type="evidence" value="ECO:0007669"/>
    <property type="project" value="InterPro"/>
</dbReference>
<dbReference type="InterPro" id="IPR002052">
    <property type="entry name" value="DNA_methylase_N6_adenine_CS"/>
</dbReference>
<proteinExistence type="predicted"/>
<dbReference type="GO" id="GO:0003676">
    <property type="term" value="F:nucleic acid binding"/>
    <property type="evidence" value="ECO:0007669"/>
    <property type="project" value="InterPro"/>
</dbReference>
<dbReference type="SUPFAM" id="SSF53335">
    <property type="entry name" value="S-adenosyl-L-methionine-dependent methyltransferases"/>
    <property type="match status" value="1"/>
</dbReference>
<accession>A0RYG9</accession>
<gene>
    <name evidence="1" type="ordered locus">CENSYa_1776</name>
</gene>
<protein>
    <submittedName>
        <fullName evidence="1">Uncharacterized protein</fullName>
    </submittedName>
</protein>
<dbReference type="InterPro" id="IPR029063">
    <property type="entry name" value="SAM-dependent_MTases_sf"/>
</dbReference>
<dbReference type="GO" id="GO:0008168">
    <property type="term" value="F:methyltransferase activity"/>
    <property type="evidence" value="ECO:0007669"/>
    <property type="project" value="InterPro"/>
</dbReference>
<dbReference type="EnsemblBacteria" id="ABK78386">
    <property type="protein sequence ID" value="ABK78386"/>
    <property type="gene ID" value="CENSYa_1776"/>
</dbReference>
<name>A0RYG9_CENSY</name>
<keyword evidence="2" id="KW-1185">Reference proteome</keyword>
<sequence>MITGREKRSHGRYYTEQNPFKHKAFRSWARRVELEDQIVLEPFAGSNNLIHMLEELGMVGKFKSYDIQPADPGVLRLDTLSAFPTQYDICISNPPWLGQYAAKRRGISWPHIQYDDLYKHCLRLALDNCDNVAFIIPATFLQSGLFRGRLESVIFLNRYMFTETENPVCMALFTKHGRSRPGRIRLYNDDAPLGTLEELERHLPDYADPVIRFNDKDGDLGLYGVDNTIGPSIEFRPGRSIRADIKFSSRSITRISWDRKFTRDTIDELNAKFSKFRKKTHDVFLTPFKGLRKDGLYRRRLDYGLARRMITKHAC</sequence>
<dbReference type="PROSITE" id="PS00092">
    <property type="entry name" value="N6_MTASE"/>
    <property type="match status" value="1"/>
</dbReference>
<reference evidence="1 2" key="1">
    <citation type="journal article" date="2006" name="Proc. Natl. Acad. Sci. U.S.A.">
        <title>Genomic analysis of the uncultivated marine crenarchaeote Cenarchaeum symbiosum.</title>
        <authorList>
            <person name="Hallam S.J."/>
            <person name="Konstantinidis K.T."/>
            <person name="Putnam N."/>
            <person name="Schleper C."/>
            <person name="Watanabe Y."/>
            <person name="Sugahara J."/>
            <person name="Preston C."/>
            <person name="de la Torre J."/>
            <person name="Richardson P.M."/>
            <person name="DeLong E.F."/>
        </authorList>
    </citation>
    <scope>NUCLEOTIDE SEQUENCE [LARGE SCALE GENOMIC DNA]</scope>
    <source>
        <strain evidence="2">A</strain>
    </source>
</reference>
<dbReference type="Proteomes" id="UP000000758">
    <property type="component" value="Chromosome"/>
</dbReference>